<dbReference type="Pfam" id="PF00078">
    <property type="entry name" value="RVT_1"/>
    <property type="match status" value="1"/>
</dbReference>
<evidence type="ECO:0000313" key="2">
    <source>
        <dbReference type="EMBL" id="CAG8857207.1"/>
    </source>
</evidence>
<feature type="non-terminal residue" evidence="2">
    <location>
        <position position="1"/>
    </location>
</feature>
<protein>
    <submittedName>
        <fullName evidence="2">6996_t:CDS:1</fullName>
    </submittedName>
</protein>
<reference evidence="2 3" key="1">
    <citation type="submission" date="2021-06" db="EMBL/GenBank/DDBJ databases">
        <authorList>
            <person name="Kallberg Y."/>
            <person name="Tangrot J."/>
            <person name="Rosling A."/>
        </authorList>
    </citation>
    <scope>NUCLEOTIDE SEQUENCE [LARGE SCALE GENOMIC DNA]</scope>
    <source>
        <strain evidence="2 3">120-4 pot B 10/14</strain>
    </source>
</reference>
<evidence type="ECO:0000259" key="1">
    <source>
        <dbReference type="Pfam" id="PF00078"/>
    </source>
</evidence>
<feature type="domain" description="Reverse transcriptase" evidence="1">
    <location>
        <begin position="20"/>
        <end position="82"/>
    </location>
</feature>
<dbReference type="EMBL" id="CAJVQB010168271">
    <property type="protein sequence ID" value="CAG8857207.1"/>
    <property type="molecule type" value="Genomic_DNA"/>
</dbReference>
<proteinExistence type="predicted"/>
<accession>A0ABN7XPE1</accession>
<organism evidence="2 3">
    <name type="scientific">Gigaspora margarita</name>
    <dbReference type="NCBI Taxonomy" id="4874"/>
    <lineage>
        <taxon>Eukaryota</taxon>
        <taxon>Fungi</taxon>
        <taxon>Fungi incertae sedis</taxon>
        <taxon>Mucoromycota</taxon>
        <taxon>Glomeromycotina</taxon>
        <taxon>Glomeromycetes</taxon>
        <taxon>Diversisporales</taxon>
        <taxon>Gigasporaceae</taxon>
        <taxon>Gigaspora</taxon>
    </lineage>
</organism>
<sequence length="98" mass="11424">QEANLGYEMQDNVLDTNKRNEGEKVHVGVLAYADDMTWVIYNQKSIQETINISNEFYELNEIKLNPTKTELKEATRFLGVWISARNQQRSDMRKAKAE</sequence>
<evidence type="ECO:0000313" key="3">
    <source>
        <dbReference type="Proteomes" id="UP000789901"/>
    </source>
</evidence>
<dbReference type="InterPro" id="IPR000477">
    <property type="entry name" value="RT_dom"/>
</dbReference>
<gene>
    <name evidence="2" type="ORF">GMARGA_LOCUS46028</name>
</gene>
<keyword evidence="3" id="KW-1185">Reference proteome</keyword>
<feature type="non-terminal residue" evidence="2">
    <location>
        <position position="98"/>
    </location>
</feature>
<comment type="caution">
    <text evidence="2">The sequence shown here is derived from an EMBL/GenBank/DDBJ whole genome shotgun (WGS) entry which is preliminary data.</text>
</comment>
<name>A0ABN7XPE1_GIGMA</name>
<dbReference type="Proteomes" id="UP000789901">
    <property type="component" value="Unassembled WGS sequence"/>
</dbReference>